<proteinExistence type="predicted"/>
<gene>
    <name evidence="1" type="ORF">Sangu_3063700</name>
</gene>
<accession>A0AAW2KD92</accession>
<organism evidence="1">
    <name type="scientific">Sesamum angustifolium</name>
    <dbReference type="NCBI Taxonomy" id="2727405"/>
    <lineage>
        <taxon>Eukaryota</taxon>
        <taxon>Viridiplantae</taxon>
        <taxon>Streptophyta</taxon>
        <taxon>Embryophyta</taxon>
        <taxon>Tracheophyta</taxon>
        <taxon>Spermatophyta</taxon>
        <taxon>Magnoliopsida</taxon>
        <taxon>eudicotyledons</taxon>
        <taxon>Gunneridae</taxon>
        <taxon>Pentapetalae</taxon>
        <taxon>asterids</taxon>
        <taxon>lamiids</taxon>
        <taxon>Lamiales</taxon>
        <taxon>Pedaliaceae</taxon>
        <taxon>Sesamum</taxon>
    </lineage>
</organism>
<reference evidence="1" key="1">
    <citation type="submission" date="2020-06" db="EMBL/GenBank/DDBJ databases">
        <authorList>
            <person name="Li T."/>
            <person name="Hu X."/>
            <person name="Zhang T."/>
            <person name="Song X."/>
            <person name="Zhang H."/>
            <person name="Dai N."/>
            <person name="Sheng W."/>
            <person name="Hou X."/>
            <person name="Wei L."/>
        </authorList>
    </citation>
    <scope>NUCLEOTIDE SEQUENCE</scope>
    <source>
        <strain evidence="1">G01</strain>
        <tissue evidence="1">Leaf</tissue>
    </source>
</reference>
<dbReference type="InterPro" id="IPR036691">
    <property type="entry name" value="Endo/exonu/phosph_ase_sf"/>
</dbReference>
<comment type="caution">
    <text evidence="1">The sequence shown here is derived from an EMBL/GenBank/DDBJ whole genome shotgun (WGS) entry which is preliminary data.</text>
</comment>
<protein>
    <submittedName>
        <fullName evidence="1">Uncharacterized protein</fullName>
    </submittedName>
</protein>
<dbReference type="AlphaFoldDB" id="A0AAW2KD92"/>
<dbReference type="SUPFAM" id="SSF56219">
    <property type="entry name" value="DNase I-like"/>
    <property type="match status" value="1"/>
</dbReference>
<reference evidence="1" key="2">
    <citation type="journal article" date="2024" name="Plant">
        <title>Genomic evolution and insights into agronomic trait innovations of Sesamum species.</title>
        <authorList>
            <person name="Miao H."/>
            <person name="Wang L."/>
            <person name="Qu L."/>
            <person name="Liu H."/>
            <person name="Sun Y."/>
            <person name="Le M."/>
            <person name="Wang Q."/>
            <person name="Wei S."/>
            <person name="Zheng Y."/>
            <person name="Lin W."/>
            <person name="Duan Y."/>
            <person name="Cao H."/>
            <person name="Xiong S."/>
            <person name="Wang X."/>
            <person name="Wei L."/>
            <person name="Li C."/>
            <person name="Ma Q."/>
            <person name="Ju M."/>
            <person name="Zhao R."/>
            <person name="Li G."/>
            <person name="Mu C."/>
            <person name="Tian Q."/>
            <person name="Mei H."/>
            <person name="Zhang T."/>
            <person name="Gao T."/>
            <person name="Zhang H."/>
        </authorList>
    </citation>
    <scope>NUCLEOTIDE SEQUENCE</scope>
    <source>
        <strain evidence="1">G01</strain>
    </source>
</reference>
<evidence type="ECO:0000313" key="1">
    <source>
        <dbReference type="EMBL" id="KAL0304875.1"/>
    </source>
</evidence>
<dbReference type="EMBL" id="JACGWK010000166">
    <property type="protein sequence ID" value="KAL0304875.1"/>
    <property type="molecule type" value="Genomic_DNA"/>
</dbReference>
<name>A0AAW2KD92_9LAMI</name>
<sequence>MVERHALWDALQVVSTGTSPWIVGGDFSTILSLDGGGRGCPSSIAMWDCQDAIADYAFVDAYYHGNPYTSSVGYDSAWIRF</sequence>